<keyword evidence="1" id="KW-0677">Repeat</keyword>
<evidence type="ECO:0000259" key="3">
    <source>
        <dbReference type="PROSITE" id="PS51549"/>
    </source>
</evidence>
<name>A0A5E4MP65_9HEMI</name>
<dbReference type="EMBL" id="CABPRJ010000969">
    <property type="protein sequence ID" value="VVC33456.1"/>
    <property type="molecule type" value="Genomic_DNA"/>
</dbReference>
<evidence type="ECO:0000259" key="2">
    <source>
        <dbReference type="PROSITE" id="PS50836"/>
    </source>
</evidence>
<organism evidence="4 5">
    <name type="scientific">Cinara cedri</name>
    <dbReference type="NCBI Taxonomy" id="506608"/>
    <lineage>
        <taxon>Eukaryota</taxon>
        <taxon>Metazoa</taxon>
        <taxon>Ecdysozoa</taxon>
        <taxon>Arthropoda</taxon>
        <taxon>Hexapoda</taxon>
        <taxon>Insecta</taxon>
        <taxon>Pterygota</taxon>
        <taxon>Neoptera</taxon>
        <taxon>Paraneoptera</taxon>
        <taxon>Hemiptera</taxon>
        <taxon>Sternorrhyncha</taxon>
        <taxon>Aphidomorpha</taxon>
        <taxon>Aphidoidea</taxon>
        <taxon>Aphididae</taxon>
        <taxon>Lachninae</taxon>
        <taxon>Cinara</taxon>
    </lineage>
</organism>
<feature type="domain" description="DOMON" evidence="2">
    <location>
        <begin position="268"/>
        <end position="400"/>
    </location>
</feature>
<dbReference type="Proteomes" id="UP000325440">
    <property type="component" value="Unassembled WGS sequence"/>
</dbReference>
<dbReference type="InterPro" id="IPR045266">
    <property type="entry name" value="DOH_DOMON"/>
</dbReference>
<dbReference type="SMART" id="SM00664">
    <property type="entry name" value="DoH"/>
    <property type="match status" value="1"/>
</dbReference>
<dbReference type="PROSITE" id="PS50836">
    <property type="entry name" value="DOMON"/>
    <property type="match status" value="1"/>
</dbReference>
<dbReference type="SMART" id="SM00686">
    <property type="entry name" value="DM13"/>
    <property type="match status" value="1"/>
</dbReference>
<dbReference type="InterPro" id="IPR005018">
    <property type="entry name" value="DOMON_domain"/>
</dbReference>
<dbReference type="PANTHER" id="PTHR24036">
    <property type="entry name" value="SKELETOR-RELATED"/>
    <property type="match status" value="1"/>
</dbReference>
<dbReference type="Pfam" id="PF25489">
    <property type="entry name" value="At5g54830"/>
    <property type="match status" value="1"/>
</dbReference>
<evidence type="ECO:0000313" key="5">
    <source>
        <dbReference type="Proteomes" id="UP000325440"/>
    </source>
</evidence>
<dbReference type="AlphaFoldDB" id="A0A5E4MP65"/>
<feature type="domain" description="DM13" evidence="3">
    <location>
        <begin position="126"/>
        <end position="230"/>
    </location>
</feature>
<dbReference type="OrthoDB" id="2448405at2759"/>
<dbReference type="PANTHER" id="PTHR24036:SF5">
    <property type="entry name" value="THROMBOMODULIN"/>
    <property type="match status" value="1"/>
</dbReference>
<dbReference type="CDD" id="cd09631">
    <property type="entry name" value="DOMON_DOH"/>
    <property type="match status" value="1"/>
</dbReference>
<dbReference type="InterPro" id="IPR019545">
    <property type="entry name" value="DM13_domain"/>
</dbReference>
<proteinExistence type="predicted"/>
<dbReference type="Pfam" id="PF10517">
    <property type="entry name" value="DM13"/>
    <property type="match status" value="1"/>
</dbReference>
<sequence length="681" mass="75947">MRANTADGRETFGGRELGRQDALSLKPILYLRRAQNLYGNSQLCRIMRNISTNVNLLDILFSVFVIVYARASFSSSSSSSFSCSRAVINLRPLGNDKSLLTKYDSVNFGDVYIPNDLNPPKSRELPEFKRLAHGLRSGNITIMDARTFYIPNLHYDGLGPDAYFFVGNGSEPSPHGIKLPNEIGSLEPLKGYQGEDIEIQLPKSLTVHSIDWLAVWCVQHTHNFGHVIIPDDLDVPPALGQTKITTSSTTQDPEGHWEMNNCRELMPGRLHVNWEVQGDWLQVQLTGKIKDDQYMAFGLSGNPNIVTMIGGDVVVAFYDREKNTFHAEDYYLLATMECRGKNGVCQDELLGGRNDAVLVSGTRRNGVSCIVYRRPMQTNEAINDRAVPLDEEALVIAAIGPLFGTVARRPGAHSSSDMTKNEIRITFGSKNDNTCATSLYNIDDDDESLSAWPPNIIIGKNQFVARLGPSGGERGYKAITGHFAGDVVWYINDKLIPEIYVERKQTYTFIVEGGNDPNKVGHYHPLYITDSPEGGFGQILDAEKNQRVFAGIVFDSEGYPLPTTAGRYCEWKFRSYDRSSEMETFDAFFDSLKLSCEDDGKGAILNWTVLEETPDTVYYQSYSQPNVGWKIHVVDPGYKFNDDKSAAPAIIAVNLPLWTMMTLRLFPAYAVGRIFTIIGLL</sequence>
<dbReference type="InterPro" id="IPR052126">
    <property type="entry name" value="Spindle_Org/Thrombomodulin"/>
</dbReference>
<accession>A0A5E4MP65</accession>
<gene>
    <name evidence="4" type="ORF">CINCED_3A009785</name>
</gene>
<evidence type="ECO:0000256" key="1">
    <source>
        <dbReference type="ARBA" id="ARBA00022737"/>
    </source>
</evidence>
<dbReference type="Pfam" id="PF03351">
    <property type="entry name" value="DOMON"/>
    <property type="match status" value="1"/>
</dbReference>
<dbReference type="InterPro" id="IPR057443">
    <property type="entry name" value="At5g54830-like"/>
</dbReference>
<reference evidence="4 5" key="1">
    <citation type="submission" date="2019-08" db="EMBL/GenBank/DDBJ databases">
        <authorList>
            <person name="Alioto T."/>
            <person name="Alioto T."/>
            <person name="Gomez Garrido J."/>
        </authorList>
    </citation>
    <scope>NUCLEOTIDE SEQUENCE [LARGE SCALE GENOMIC DNA]</scope>
</reference>
<keyword evidence="5" id="KW-1185">Reference proteome</keyword>
<evidence type="ECO:0000313" key="4">
    <source>
        <dbReference type="EMBL" id="VVC33456.1"/>
    </source>
</evidence>
<dbReference type="PROSITE" id="PS51549">
    <property type="entry name" value="DM13"/>
    <property type="match status" value="1"/>
</dbReference>
<protein>
    <submittedName>
        <fullName evidence="4">DM13 domain,DOMON domain</fullName>
    </submittedName>
</protein>